<evidence type="ECO:0008006" key="4">
    <source>
        <dbReference type="Google" id="ProtNLM"/>
    </source>
</evidence>
<dbReference type="GO" id="GO:0005635">
    <property type="term" value="C:nuclear envelope"/>
    <property type="evidence" value="ECO:0007669"/>
    <property type="project" value="TreeGrafter"/>
</dbReference>
<feature type="region of interest" description="Disordered" evidence="1">
    <location>
        <begin position="678"/>
        <end position="705"/>
    </location>
</feature>
<protein>
    <recommendedName>
        <fullName evidence="4">Nuclear pore complex protein NUP1</fullName>
    </recommendedName>
</protein>
<feature type="region of interest" description="Disordered" evidence="1">
    <location>
        <begin position="79"/>
        <end position="158"/>
    </location>
</feature>
<dbReference type="GO" id="GO:0071763">
    <property type="term" value="P:nuclear membrane organization"/>
    <property type="evidence" value="ECO:0007669"/>
    <property type="project" value="TreeGrafter"/>
</dbReference>
<name>A0AAV1S2N2_9ROSI</name>
<feature type="compositionally biased region" description="Polar residues" evidence="1">
    <location>
        <begin position="1"/>
        <end position="13"/>
    </location>
</feature>
<reference evidence="2 3" key="1">
    <citation type="submission" date="2024-01" db="EMBL/GenBank/DDBJ databases">
        <authorList>
            <person name="Waweru B."/>
        </authorList>
    </citation>
    <scope>NUCLEOTIDE SEQUENCE [LARGE SCALE GENOMIC DNA]</scope>
</reference>
<feature type="compositionally biased region" description="Acidic residues" evidence="1">
    <location>
        <begin position="83"/>
        <end position="103"/>
    </location>
</feature>
<comment type="caution">
    <text evidence="2">The sequence shown here is derived from an EMBL/GenBank/DDBJ whole genome shotgun (WGS) entry which is preliminary data.</text>
</comment>
<dbReference type="PANTHER" id="PTHR33416:SF18">
    <property type="entry name" value="NUCLEOPORIN-LIKE PROTEIN"/>
    <property type="match status" value="1"/>
</dbReference>
<feature type="region of interest" description="Disordered" evidence="1">
    <location>
        <begin position="416"/>
        <end position="436"/>
    </location>
</feature>
<accession>A0AAV1S2N2</accession>
<evidence type="ECO:0000313" key="2">
    <source>
        <dbReference type="EMBL" id="CAK7345476.1"/>
    </source>
</evidence>
<dbReference type="EMBL" id="CAWUPB010001168">
    <property type="protein sequence ID" value="CAK7345476.1"/>
    <property type="molecule type" value="Genomic_DNA"/>
</dbReference>
<organism evidence="2 3">
    <name type="scientific">Dovyalis caffra</name>
    <dbReference type="NCBI Taxonomy" id="77055"/>
    <lineage>
        <taxon>Eukaryota</taxon>
        <taxon>Viridiplantae</taxon>
        <taxon>Streptophyta</taxon>
        <taxon>Embryophyta</taxon>
        <taxon>Tracheophyta</taxon>
        <taxon>Spermatophyta</taxon>
        <taxon>Magnoliopsida</taxon>
        <taxon>eudicotyledons</taxon>
        <taxon>Gunneridae</taxon>
        <taxon>Pentapetalae</taxon>
        <taxon>rosids</taxon>
        <taxon>fabids</taxon>
        <taxon>Malpighiales</taxon>
        <taxon>Salicaceae</taxon>
        <taxon>Flacourtieae</taxon>
        <taxon>Dovyalis</taxon>
    </lineage>
</organism>
<gene>
    <name evidence="2" type="ORF">DCAF_LOCUS18254</name>
</gene>
<feature type="compositionally biased region" description="Basic and acidic residues" evidence="1">
    <location>
        <begin position="139"/>
        <end position="148"/>
    </location>
</feature>
<keyword evidence="3" id="KW-1185">Reference proteome</keyword>
<sequence length="760" mass="82388">MEATNDLATTPSGRKQIVDYRGAGGKLRKPPSRRPQATPYARPPENQVQRSRWLSKLVDPAYKLISGGANLIFPSFFSKSESVDDGTNEEEEDDDKSYEEVEEQNASGDAANLTVNHVASRSTDVAGTSRVAEVSKSGSDFEGHEQHQKVGMPDHNGLSDIEQLVKDRKFSRDEINRLMEILHSRAVDFPNVEQEKEYSSLIARDVERPAAAIEYSRKSTDEKREDLNTGIWGTSKIQGKRYSSVIPGDVGGPKIPFENSRNSTEEKHEELNKAIWGNSTPLVKSILPDDVGASPIDIARAYMENRTSEVGFGSKSLISKDEGALLNGNLLASKPFLPSPSPKPSTCWPGATVQDQRGFLTPQSQRGRFGLHSFPRTPYSRTINSKSKSQKLQLQGDNSTHVNRTLSPFRQSQTPVYGQVNSRGKSVYDGQGSVGPIRKNRIRHKVVAETPSRGSADRHSILNSPQVENLNAFEGLCSSVKKSTEKGETSSPSEFLLADSKPQSSENVPTVPPYSRQMAQKILEHLDRNLPTPKEKSAELRLATSWKKLHSSSKNNNLTNLGGLYSASKSDLADKTNSVQGTEDRGNVLFKSAPQGVSIQANDAAKSNTSASDMKAVPNAAASELLSFQKKPPTHSTGNKPVLSSISVSKPGHRWALSSDKSSGFTFPISASSGVLSEPPTPTIMPSTSATAVSPPKDASSVPSYSFGSKKSGPAIVFSFPSTSNAPVQDNASSDPKFNFGSEKTTRISFSSIGQNSICY</sequence>
<evidence type="ECO:0000256" key="1">
    <source>
        <dbReference type="SAM" id="MobiDB-lite"/>
    </source>
</evidence>
<evidence type="ECO:0000313" key="3">
    <source>
        <dbReference type="Proteomes" id="UP001314170"/>
    </source>
</evidence>
<feature type="compositionally biased region" description="Polar residues" evidence="1">
    <location>
        <begin position="113"/>
        <end position="126"/>
    </location>
</feature>
<proteinExistence type="predicted"/>
<dbReference type="AlphaFoldDB" id="A0AAV1S2N2"/>
<dbReference type="PANTHER" id="PTHR33416">
    <property type="entry name" value="NUCLEAR PORE COMPLEX PROTEIN NUP1"/>
    <property type="match status" value="1"/>
</dbReference>
<dbReference type="Proteomes" id="UP001314170">
    <property type="component" value="Unassembled WGS sequence"/>
</dbReference>
<feature type="region of interest" description="Disordered" evidence="1">
    <location>
        <begin position="1"/>
        <end position="51"/>
    </location>
</feature>
<feature type="region of interest" description="Disordered" evidence="1">
    <location>
        <begin position="483"/>
        <end position="513"/>
    </location>
</feature>